<comment type="caution">
    <text evidence="5">The sequence shown here is derived from an EMBL/GenBank/DDBJ whole genome shotgun (WGS) entry which is preliminary data.</text>
</comment>
<feature type="region of interest" description="Disordered" evidence="2">
    <location>
        <begin position="123"/>
        <end position="142"/>
    </location>
</feature>
<gene>
    <name evidence="5" type="ORF">IWQ60_010461</name>
</gene>
<keyword evidence="6" id="KW-1185">Reference proteome</keyword>
<feature type="transmembrane region" description="Helical" evidence="3">
    <location>
        <begin position="428"/>
        <end position="449"/>
    </location>
</feature>
<name>A0A9W7ZQD1_9FUNG</name>
<reference evidence="5" key="1">
    <citation type="submission" date="2022-07" db="EMBL/GenBank/DDBJ databases">
        <title>Phylogenomic reconstructions and comparative analyses of Kickxellomycotina fungi.</title>
        <authorList>
            <person name="Reynolds N.K."/>
            <person name="Stajich J.E."/>
            <person name="Barry K."/>
            <person name="Grigoriev I.V."/>
            <person name="Crous P."/>
            <person name="Smith M.E."/>
        </authorList>
    </citation>
    <scope>NUCLEOTIDE SEQUENCE</scope>
    <source>
        <strain evidence="5">RSA 861</strain>
    </source>
</reference>
<dbReference type="SMART" id="SM00313">
    <property type="entry name" value="PXA"/>
    <property type="match status" value="1"/>
</dbReference>
<dbReference type="InterPro" id="IPR013937">
    <property type="entry name" value="Sorting_nexin_C"/>
</dbReference>
<evidence type="ECO:0000313" key="6">
    <source>
        <dbReference type="Proteomes" id="UP001150569"/>
    </source>
</evidence>
<evidence type="ECO:0000256" key="2">
    <source>
        <dbReference type="SAM" id="MobiDB-lite"/>
    </source>
</evidence>
<dbReference type="GO" id="GO:0035091">
    <property type="term" value="F:phosphatidylinositol binding"/>
    <property type="evidence" value="ECO:0007669"/>
    <property type="project" value="TreeGrafter"/>
</dbReference>
<dbReference type="PANTHER" id="PTHR22775:SF3">
    <property type="entry name" value="SORTING NEXIN-13"/>
    <property type="match status" value="1"/>
</dbReference>
<keyword evidence="3" id="KW-1133">Transmembrane helix</keyword>
<dbReference type="Proteomes" id="UP001150569">
    <property type="component" value="Unassembled WGS sequence"/>
</dbReference>
<sequence length="662" mass="71415">MAPSVAPPAATPAPVTPPTPPPAPPLLPGRPILNRALQNLVTLILRDFLYGWYHDITDDTDLGTEIQRVLGAVLREVEHRSHRVAWSDFLVIRVGALVKAHYRDYRQCMAKVGTVYGGAGGASTGMPTAHHPSSGTGRRDGQAAVEANGRTAADVFHALQSHPALDRPLTELRYFRRLTDRLLPLLLPREDRDTPSVRYLVREIVTNVVWRALVDSLSDPSTLHALIVELALDYLGTAAAATSTPLAPTSVPRTRGGFRPAPPPGGPLGLAGSLRSATALEAWRKRYPAQWATLRHRNPWSAAAGNGTSSVNHGLAAQHGAPMLRNVSPYAAVSLVSVEDQLREAQSTSIQGRRTIAPPAAFHSNGPAGRPTCDLLEPAPAVTTTQSGEAAESEVAPLPETPPSPSLPPARWQPVRTAYRTTMRTLSLIAYICYLLLYLVWSTVARFFATYTFAVASPLPAGNRGAAPTPRAGQKSTDPSASTWRTAVTYPSRYYLSHLVDLASECLCLNTRYGWLTAHVVYYIVPLAETLAGVALDKVVRDQVEGGLGEIKLAGYIADFQRALWPDGQLVRNRTPKSVRERQALRRDAEVLLDAVLPGALRNLGAPANEVRFTARLLLDPLHSQAINRHLLLNTIDLLVGTLFPELAGSRSAAAMASGAEL</sequence>
<dbReference type="AlphaFoldDB" id="A0A9W7ZQD1"/>
<keyword evidence="3" id="KW-0812">Transmembrane</keyword>
<keyword evidence="3" id="KW-0472">Membrane</keyword>
<evidence type="ECO:0000256" key="3">
    <source>
        <dbReference type="SAM" id="Phobius"/>
    </source>
</evidence>
<dbReference type="EMBL" id="JANBPT010001004">
    <property type="protein sequence ID" value="KAJ1910795.1"/>
    <property type="molecule type" value="Genomic_DNA"/>
</dbReference>
<feature type="region of interest" description="Disordered" evidence="2">
    <location>
        <begin position="1"/>
        <end position="26"/>
    </location>
</feature>
<protein>
    <recommendedName>
        <fullName evidence="4">PXA domain-containing protein</fullName>
    </recommendedName>
</protein>
<organism evidence="5 6">
    <name type="scientific">Tieghemiomyces parasiticus</name>
    <dbReference type="NCBI Taxonomy" id="78921"/>
    <lineage>
        <taxon>Eukaryota</taxon>
        <taxon>Fungi</taxon>
        <taxon>Fungi incertae sedis</taxon>
        <taxon>Zoopagomycota</taxon>
        <taxon>Kickxellomycotina</taxon>
        <taxon>Dimargaritomycetes</taxon>
        <taxon>Dimargaritales</taxon>
        <taxon>Dimargaritaceae</taxon>
        <taxon>Tieghemiomyces</taxon>
    </lineage>
</organism>
<feature type="compositionally biased region" description="Pro residues" evidence="2">
    <location>
        <begin position="399"/>
        <end position="408"/>
    </location>
</feature>
<evidence type="ECO:0000313" key="5">
    <source>
        <dbReference type="EMBL" id="KAJ1910795.1"/>
    </source>
</evidence>
<evidence type="ECO:0000256" key="1">
    <source>
        <dbReference type="ARBA" id="ARBA00010883"/>
    </source>
</evidence>
<evidence type="ECO:0000259" key="4">
    <source>
        <dbReference type="PROSITE" id="PS51207"/>
    </source>
</evidence>
<dbReference type="InterPro" id="IPR003114">
    <property type="entry name" value="Phox_assoc"/>
</dbReference>
<dbReference type="PROSITE" id="PS51207">
    <property type="entry name" value="PXA"/>
    <property type="match status" value="1"/>
</dbReference>
<dbReference type="OrthoDB" id="5582218at2759"/>
<accession>A0A9W7ZQD1</accession>
<dbReference type="Pfam" id="PF02194">
    <property type="entry name" value="PXA"/>
    <property type="match status" value="1"/>
</dbReference>
<feature type="region of interest" description="Disordered" evidence="2">
    <location>
        <begin position="382"/>
        <end position="409"/>
    </location>
</feature>
<dbReference type="PANTHER" id="PTHR22775">
    <property type="entry name" value="SORTING NEXIN"/>
    <property type="match status" value="1"/>
</dbReference>
<feature type="domain" description="PXA" evidence="4">
    <location>
        <begin position="30"/>
        <end position="235"/>
    </location>
</feature>
<comment type="similarity">
    <text evidence="1">Belongs to the sorting nexin family.</text>
</comment>
<dbReference type="Pfam" id="PF08628">
    <property type="entry name" value="Nexin_C"/>
    <property type="match status" value="1"/>
</dbReference>
<proteinExistence type="inferred from homology"/>